<keyword evidence="4" id="KW-0804">Transcription</keyword>
<protein>
    <submittedName>
        <fullName evidence="7">C6 and C2H2 transcription factor RegA-like</fullName>
    </submittedName>
</protein>
<proteinExistence type="predicted"/>
<name>A0A9W9S313_9EURO</name>
<evidence type="ECO:0000313" key="7">
    <source>
        <dbReference type="EMBL" id="KAJ5368668.1"/>
    </source>
</evidence>
<accession>A0A9W9S313</accession>
<dbReference type="Pfam" id="PF04082">
    <property type="entry name" value="Fungal_trans"/>
    <property type="match status" value="1"/>
</dbReference>
<evidence type="ECO:0000313" key="8">
    <source>
        <dbReference type="Proteomes" id="UP001147782"/>
    </source>
</evidence>
<evidence type="ECO:0000256" key="4">
    <source>
        <dbReference type="ARBA" id="ARBA00023163"/>
    </source>
</evidence>
<dbReference type="OrthoDB" id="40579at2759"/>
<keyword evidence="5" id="KW-0539">Nucleus</keyword>
<organism evidence="7 8">
    <name type="scientific">Penicillium cataractarum</name>
    <dbReference type="NCBI Taxonomy" id="2100454"/>
    <lineage>
        <taxon>Eukaryota</taxon>
        <taxon>Fungi</taxon>
        <taxon>Dikarya</taxon>
        <taxon>Ascomycota</taxon>
        <taxon>Pezizomycotina</taxon>
        <taxon>Eurotiomycetes</taxon>
        <taxon>Eurotiomycetidae</taxon>
        <taxon>Eurotiales</taxon>
        <taxon>Aspergillaceae</taxon>
        <taxon>Penicillium</taxon>
    </lineage>
</organism>
<dbReference type="InterPro" id="IPR007219">
    <property type="entry name" value="XnlR_reg_dom"/>
</dbReference>
<keyword evidence="1" id="KW-0479">Metal-binding</keyword>
<comment type="caution">
    <text evidence="7">The sequence shown here is derived from an EMBL/GenBank/DDBJ whole genome shotgun (WGS) entry which is preliminary data.</text>
</comment>
<gene>
    <name evidence="7" type="ORF">N7496_008428</name>
</gene>
<dbReference type="PANTHER" id="PTHR47660">
    <property type="entry name" value="TRANSCRIPTION FACTOR WITH C2H2 AND ZN(2)-CYS(6) DNA BINDING DOMAIN (EUROFUNG)-RELATED-RELATED"/>
    <property type="match status" value="1"/>
</dbReference>
<dbReference type="AlphaFoldDB" id="A0A9W9S313"/>
<keyword evidence="3" id="KW-0805">Transcription regulation</keyword>
<dbReference type="GO" id="GO:0008270">
    <property type="term" value="F:zinc ion binding"/>
    <property type="evidence" value="ECO:0007669"/>
    <property type="project" value="InterPro"/>
</dbReference>
<dbReference type="RefSeq" id="XP_056553410.1">
    <property type="nucleotide sequence ID" value="XM_056701347.1"/>
</dbReference>
<evidence type="ECO:0000256" key="3">
    <source>
        <dbReference type="ARBA" id="ARBA00023015"/>
    </source>
</evidence>
<sequence length="430" mass="48240">MYTLALQIGLWSGDKRRVEIAESCFQPIVTVRSRISIPSVSDVGLITEQMLRRASRFKHEVYPIVAPSATDDQPTVNRKWRAWVDHESFKRLAHYVFIHDAQTSSLRSTTPLISHIEFDLPLPFSRKLWDAKTAAEWKAIYIEEIPQSPSISVSLSTILQNMTTFSSIPRHADFQLAAMITIYGISNMISDCNRILRGSARQWSTAVANLWQQELVQLLEQFQFFAVEPLKDSLPALSLIYQTVSLSLYLPLGVLETFSGKDGEERSSAIYQSLIQHISPTILRKASWHAGQVLRIARSMPPGSVVASRAACVYFSGLAMWSLATVFSLKGMALVTENHSTDEVFFLDGKDDGDVLRRFTALGQRSPVLSSVDQYVHLQDRGAVMRLFQKLFSSEQGLYGIDQQGRALSHAFAILGRNGDAGAEYEDIQY</sequence>
<evidence type="ECO:0000259" key="6">
    <source>
        <dbReference type="Pfam" id="PF04082"/>
    </source>
</evidence>
<feature type="domain" description="Xylanolytic transcriptional activator regulatory" evidence="6">
    <location>
        <begin position="72"/>
        <end position="171"/>
    </location>
</feature>
<dbReference type="Proteomes" id="UP001147782">
    <property type="component" value="Unassembled WGS sequence"/>
</dbReference>
<dbReference type="GeneID" id="81440526"/>
<dbReference type="EMBL" id="JAPZBS010000007">
    <property type="protein sequence ID" value="KAJ5368668.1"/>
    <property type="molecule type" value="Genomic_DNA"/>
</dbReference>
<keyword evidence="8" id="KW-1185">Reference proteome</keyword>
<dbReference type="GO" id="GO:0003677">
    <property type="term" value="F:DNA binding"/>
    <property type="evidence" value="ECO:0007669"/>
    <property type="project" value="InterPro"/>
</dbReference>
<dbReference type="PANTHER" id="PTHR47660:SF2">
    <property type="entry name" value="TRANSCRIPTION FACTOR WITH C2H2 AND ZN(2)-CYS(6) DNA BINDING DOMAIN (EUROFUNG)"/>
    <property type="match status" value="1"/>
</dbReference>
<evidence type="ECO:0000256" key="1">
    <source>
        <dbReference type="ARBA" id="ARBA00022723"/>
    </source>
</evidence>
<evidence type="ECO:0000256" key="2">
    <source>
        <dbReference type="ARBA" id="ARBA00022833"/>
    </source>
</evidence>
<dbReference type="GO" id="GO:0006351">
    <property type="term" value="P:DNA-templated transcription"/>
    <property type="evidence" value="ECO:0007669"/>
    <property type="project" value="InterPro"/>
</dbReference>
<reference evidence="7" key="2">
    <citation type="journal article" date="2023" name="IMA Fungus">
        <title>Comparative genomic study of the Penicillium genus elucidates a diverse pangenome and 15 lateral gene transfer events.</title>
        <authorList>
            <person name="Petersen C."/>
            <person name="Sorensen T."/>
            <person name="Nielsen M.R."/>
            <person name="Sondergaard T.E."/>
            <person name="Sorensen J.L."/>
            <person name="Fitzpatrick D.A."/>
            <person name="Frisvad J.C."/>
            <person name="Nielsen K.L."/>
        </authorList>
    </citation>
    <scope>NUCLEOTIDE SEQUENCE</scope>
    <source>
        <strain evidence="7">IBT 29864</strain>
    </source>
</reference>
<reference evidence="7" key="1">
    <citation type="submission" date="2022-11" db="EMBL/GenBank/DDBJ databases">
        <authorList>
            <person name="Petersen C."/>
        </authorList>
    </citation>
    <scope>NUCLEOTIDE SEQUENCE</scope>
    <source>
        <strain evidence="7">IBT 29864</strain>
    </source>
</reference>
<evidence type="ECO:0000256" key="5">
    <source>
        <dbReference type="ARBA" id="ARBA00023242"/>
    </source>
</evidence>
<keyword evidence="2" id="KW-0862">Zinc</keyword>